<evidence type="ECO:0000256" key="8">
    <source>
        <dbReference type="RuleBase" id="RU361263"/>
    </source>
</evidence>
<evidence type="ECO:0000256" key="5">
    <source>
        <dbReference type="ARBA" id="ARBA00022729"/>
    </source>
</evidence>
<feature type="region of interest" description="Disordered" evidence="9">
    <location>
        <begin position="250"/>
        <end position="286"/>
    </location>
</feature>
<dbReference type="EMBL" id="QJJU01000009">
    <property type="protein sequence ID" value="PXX08016.1"/>
    <property type="molecule type" value="Genomic_DNA"/>
</dbReference>
<dbReference type="PANTHER" id="PTHR33630:SF9">
    <property type="entry name" value="CUTINASE 4"/>
    <property type="match status" value="1"/>
</dbReference>
<evidence type="ECO:0000256" key="2">
    <source>
        <dbReference type="ARBA" id="ARBA00007534"/>
    </source>
</evidence>
<gene>
    <name evidence="10" type="ORF">C8E89_10932</name>
</gene>
<keyword evidence="5" id="KW-0732">Signal</keyword>
<dbReference type="InterPro" id="IPR043580">
    <property type="entry name" value="CUTINASE_1"/>
</dbReference>
<evidence type="ECO:0000256" key="9">
    <source>
        <dbReference type="SAM" id="MobiDB-lite"/>
    </source>
</evidence>
<dbReference type="InterPro" id="IPR029058">
    <property type="entry name" value="AB_hydrolase_fold"/>
</dbReference>
<dbReference type="SMART" id="SM01110">
    <property type="entry name" value="Cutinase"/>
    <property type="match status" value="1"/>
</dbReference>
<evidence type="ECO:0000256" key="3">
    <source>
        <dbReference type="ARBA" id="ARBA00022487"/>
    </source>
</evidence>
<accession>A0A318HJ11</accession>
<evidence type="ECO:0000256" key="1">
    <source>
        <dbReference type="ARBA" id="ARBA00004613"/>
    </source>
</evidence>
<protein>
    <recommendedName>
        <fullName evidence="8">Cutinase</fullName>
        <ecNumber evidence="8">3.1.1.-</ecNumber>
    </recommendedName>
</protein>
<evidence type="ECO:0000256" key="6">
    <source>
        <dbReference type="ARBA" id="ARBA00022801"/>
    </source>
</evidence>
<dbReference type="AlphaFoldDB" id="A0A318HJ11"/>
<dbReference type="PANTHER" id="PTHR33630">
    <property type="entry name" value="CUTINASE RV1984C-RELATED-RELATED"/>
    <property type="match status" value="1"/>
</dbReference>
<keyword evidence="11" id="KW-1185">Reference proteome</keyword>
<comment type="similarity">
    <text evidence="2 8">Belongs to the cutinase family.</text>
</comment>
<keyword evidence="4 8" id="KW-0964">Secreted</keyword>
<keyword evidence="3 8" id="KW-0719">Serine esterase</keyword>
<dbReference type="GO" id="GO:0052689">
    <property type="term" value="F:carboxylic ester hydrolase activity"/>
    <property type="evidence" value="ECO:0007669"/>
    <property type="project" value="UniProtKB-KW"/>
</dbReference>
<dbReference type="GO" id="GO:0005576">
    <property type="term" value="C:extracellular region"/>
    <property type="evidence" value="ECO:0007669"/>
    <property type="project" value="UniProtKB-SubCell"/>
</dbReference>
<reference evidence="10 11" key="2">
    <citation type="submission" date="2018-06" db="EMBL/GenBank/DDBJ databases">
        <title>Sequencing of bacterial isolates from soil warming experiment in Harvard Forest, Massachusetts, USA.</title>
        <authorList>
            <person name="Deangelis K.PhD."/>
        </authorList>
    </citation>
    <scope>NUCLEOTIDE SEQUENCE [LARGE SCALE GENOMIC DNA]</scope>
    <source>
        <strain evidence="10 11">GAS496</strain>
    </source>
</reference>
<dbReference type="Proteomes" id="UP000247781">
    <property type="component" value="Unassembled WGS sequence"/>
</dbReference>
<dbReference type="PROSITE" id="PS00155">
    <property type="entry name" value="CUTINASE_1"/>
    <property type="match status" value="1"/>
</dbReference>
<evidence type="ECO:0000256" key="4">
    <source>
        <dbReference type="ARBA" id="ARBA00022525"/>
    </source>
</evidence>
<organism evidence="10 11">
    <name type="scientific">Mycolicibacterium moriokaense</name>
    <dbReference type="NCBI Taxonomy" id="39691"/>
    <lineage>
        <taxon>Bacteria</taxon>
        <taxon>Bacillati</taxon>
        <taxon>Actinomycetota</taxon>
        <taxon>Actinomycetes</taxon>
        <taxon>Mycobacteriales</taxon>
        <taxon>Mycobacteriaceae</taxon>
        <taxon>Mycolicibacterium</taxon>
    </lineage>
</organism>
<dbReference type="InterPro" id="IPR000675">
    <property type="entry name" value="Cutinase/axe"/>
</dbReference>
<dbReference type="EC" id="3.1.1.-" evidence="8"/>
<evidence type="ECO:0000256" key="7">
    <source>
        <dbReference type="ARBA" id="ARBA00023157"/>
    </source>
</evidence>
<evidence type="ECO:0000313" key="11">
    <source>
        <dbReference type="Proteomes" id="UP000247781"/>
    </source>
</evidence>
<dbReference type="Pfam" id="PF01083">
    <property type="entry name" value="Cutinase"/>
    <property type="match status" value="1"/>
</dbReference>
<proteinExistence type="inferred from homology"/>
<comment type="caution">
    <text evidence="10">The sequence shown here is derived from an EMBL/GenBank/DDBJ whole genome shotgun (WGS) entry which is preliminary data.</text>
</comment>
<feature type="compositionally biased region" description="Pro residues" evidence="9">
    <location>
        <begin position="275"/>
        <end position="286"/>
    </location>
</feature>
<comment type="function">
    <text evidence="8">Catalyzes the hydrolysis of complex carboxylic polyesters found in the cell wall of plants. Degrades cutin, a macromolecule that forms the structure of the plant cuticle.</text>
</comment>
<evidence type="ECO:0000313" key="10">
    <source>
        <dbReference type="EMBL" id="PXX08016.1"/>
    </source>
</evidence>
<name>A0A318HJ11_9MYCO</name>
<comment type="subcellular location">
    <subcellularLocation>
        <location evidence="1 8">Secreted</location>
    </subcellularLocation>
</comment>
<reference evidence="11" key="1">
    <citation type="submission" date="2018-05" db="EMBL/GenBank/DDBJ databases">
        <authorList>
            <person name="Deangelis K."/>
            <person name="Huntemann M."/>
            <person name="Clum A."/>
            <person name="Pillay M."/>
            <person name="Palaniappan K."/>
            <person name="Varghese N."/>
            <person name="Mikhailova N."/>
            <person name="Stamatis D."/>
            <person name="Reddy T."/>
            <person name="Daum C."/>
            <person name="Shapiro N."/>
            <person name="Ivanova N."/>
            <person name="Kyrpides N."/>
            <person name="Woyke T."/>
        </authorList>
    </citation>
    <scope>NUCLEOTIDE SEQUENCE [LARGE SCALE GENOMIC DNA]</scope>
    <source>
        <strain evidence="11">GAS496</strain>
    </source>
</reference>
<keyword evidence="6 8" id="KW-0378">Hydrolase</keyword>
<sequence length="286" mass="28869">MSTVTPLVVRMRRLTVQAALSSIFATLAVGAILVGSFAAPASWSAKASAADDSCASVEVVFARGTNEAPGVGATGQSFVDALNARMPGKTIDVYAVNYPASLNFGQTADGIVDASNKIQSIAAHCPTTKIVLGGYSQGAALAGYTTMDSVPAGFDLPAGITGPMPASVASHVAAVVLFGTPDPWFLNLVAHDAPPITIGQSYAAKTLQLCATGDPVCFPGGLDRSAHSSYKNNGMADQAADFVGRQLNVPAPTAAVQQTAGEVDASQPTDQPAAAPAPEPDAPLGN</sequence>
<dbReference type="Gene3D" id="3.40.50.1820">
    <property type="entry name" value="alpha/beta hydrolase"/>
    <property type="match status" value="1"/>
</dbReference>
<keyword evidence="7" id="KW-1015">Disulfide bond</keyword>
<dbReference type="SUPFAM" id="SSF53474">
    <property type="entry name" value="alpha/beta-Hydrolases"/>
    <property type="match status" value="1"/>
</dbReference>
<feature type="compositionally biased region" description="Low complexity" evidence="9">
    <location>
        <begin position="264"/>
        <end position="274"/>
    </location>
</feature>